<dbReference type="EMBL" id="CAJMWT010005303">
    <property type="protein sequence ID" value="CAE6504310.1"/>
    <property type="molecule type" value="Genomic_DNA"/>
</dbReference>
<keyword evidence="1" id="KW-1133">Transmembrane helix</keyword>
<accession>A0A8H3HFN6</accession>
<evidence type="ECO:0000256" key="1">
    <source>
        <dbReference type="SAM" id="Phobius"/>
    </source>
</evidence>
<evidence type="ECO:0000313" key="2">
    <source>
        <dbReference type="EMBL" id="CAE6504310.1"/>
    </source>
</evidence>
<comment type="caution">
    <text evidence="2">The sequence shown here is derived from an EMBL/GenBank/DDBJ whole genome shotgun (WGS) entry which is preliminary data.</text>
</comment>
<name>A0A8H3HFN6_9AGAM</name>
<dbReference type="AlphaFoldDB" id="A0A8H3HFN6"/>
<organism evidence="2 3">
    <name type="scientific">Rhizoctonia solani</name>
    <dbReference type="NCBI Taxonomy" id="456999"/>
    <lineage>
        <taxon>Eukaryota</taxon>
        <taxon>Fungi</taxon>
        <taxon>Dikarya</taxon>
        <taxon>Basidiomycota</taxon>
        <taxon>Agaricomycotina</taxon>
        <taxon>Agaricomycetes</taxon>
        <taxon>Cantharellales</taxon>
        <taxon>Ceratobasidiaceae</taxon>
        <taxon>Rhizoctonia</taxon>
    </lineage>
</organism>
<gene>
    <name evidence="2" type="ORF">RDB_LOCUS143743</name>
</gene>
<keyword evidence="1" id="KW-0812">Transmembrane</keyword>
<feature type="transmembrane region" description="Helical" evidence="1">
    <location>
        <begin position="121"/>
        <end position="144"/>
    </location>
</feature>
<evidence type="ECO:0000313" key="3">
    <source>
        <dbReference type="Proteomes" id="UP000663843"/>
    </source>
</evidence>
<protein>
    <submittedName>
        <fullName evidence="2">Uncharacterized protein</fullName>
    </submittedName>
</protein>
<proteinExistence type="predicted"/>
<sequence length="175" mass="19596">MEHLELSNDYTHFQSKLLGMATLSSFVSATWGGADRFSNKAWSLWGFIELGFCTLPIVNLIYATFFLIFIPKVILEWRLGIRIPLRMEYACVGLALCAQLVAIVLTNVANPNETIWSDWGVIYSLSVMSLIALSTYSVSVLFGVPSKRDSTHMSFKQPLLPFRSDNQPGNSKYGC</sequence>
<reference evidence="2" key="1">
    <citation type="submission" date="2021-01" db="EMBL/GenBank/DDBJ databases">
        <authorList>
            <person name="Kaushik A."/>
        </authorList>
    </citation>
    <scope>NUCLEOTIDE SEQUENCE</scope>
    <source>
        <strain evidence="2">AG2-2IIIB</strain>
    </source>
</reference>
<feature type="transmembrane region" description="Helical" evidence="1">
    <location>
        <begin position="89"/>
        <end position="109"/>
    </location>
</feature>
<dbReference type="Proteomes" id="UP000663843">
    <property type="component" value="Unassembled WGS sequence"/>
</dbReference>
<keyword evidence="1" id="KW-0472">Membrane</keyword>
<feature type="transmembrane region" description="Helical" evidence="1">
    <location>
        <begin position="44"/>
        <end position="69"/>
    </location>
</feature>